<sequence>MHLLVTGASGKLGSRVIKKLLDQPQQDALKITAVTFSRDLPFSDERMTVRRGNIADRPFVADIMQGVTHVLHMATCKEMPEIIMDVTVKGMFWLLEEFRAQQGQYFALVGGDAAIGHYFYPTSASITESYPHKAAPGCYSLSKVLEEVMLAQAHIQYGIQGCCLRAPWLVADDDLRFAMSFSKQVFGSPRWHEYFDDSTAEKFTKNQNVPLALCAQGKPLQRSILAVDDLVNAIIKALNIQPAGCETFNIAMDEPFDYGVAAKYLNANFGLEAVDVQTEFHSVWLDNSKARQYLSWRPAFDTEALLEQAWAFDREGSERAEIVYPG</sequence>
<dbReference type="KEGG" id="mmyr:MXMO3_02341"/>
<gene>
    <name evidence="4" type="ORF">MXMO3_02341</name>
</gene>
<dbReference type="AlphaFoldDB" id="A0A2R4MG35"/>
<name>A0A2R4MG35_9HYPH</name>
<reference evidence="4 5" key="1">
    <citation type="submission" date="2017-05" db="EMBL/GenBank/DDBJ databases">
        <title>Genome Analysis of Maritalea myrionectae HL2708#5.</title>
        <authorList>
            <consortium name="Cotde Inc.-PKNU"/>
            <person name="Jang D."/>
            <person name="Oh H.-M."/>
        </authorList>
    </citation>
    <scope>NUCLEOTIDE SEQUENCE [LARGE SCALE GENOMIC DNA]</scope>
    <source>
        <strain evidence="4 5">HL2708#5</strain>
    </source>
</reference>
<evidence type="ECO:0000256" key="2">
    <source>
        <dbReference type="ARBA" id="ARBA00007637"/>
    </source>
</evidence>
<organism evidence="4 5">
    <name type="scientific">Maritalea myrionectae</name>
    <dbReference type="NCBI Taxonomy" id="454601"/>
    <lineage>
        <taxon>Bacteria</taxon>
        <taxon>Pseudomonadati</taxon>
        <taxon>Pseudomonadota</taxon>
        <taxon>Alphaproteobacteria</taxon>
        <taxon>Hyphomicrobiales</taxon>
        <taxon>Devosiaceae</taxon>
        <taxon>Maritalea</taxon>
    </lineage>
</organism>
<dbReference type="STRING" id="1122213.GCA_000423365_02660"/>
<dbReference type="Gene3D" id="3.40.50.720">
    <property type="entry name" value="NAD(P)-binding Rossmann-like Domain"/>
    <property type="match status" value="1"/>
</dbReference>
<accession>A0A2R4MG35</accession>
<dbReference type="Pfam" id="PF01370">
    <property type="entry name" value="Epimerase"/>
    <property type="match status" value="1"/>
</dbReference>
<dbReference type="InterPro" id="IPR036291">
    <property type="entry name" value="NAD(P)-bd_dom_sf"/>
</dbReference>
<dbReference type="Proteomes" id="UP000258927">
    <property type="component" value="Chromosome"/>
</dbReference>
<dbReference type="InterPro" id="IPR001509">
    <property type="entry name" value="Epimerase_deHydtase"/>
</dbReference>
<comment type="similarity">
    <text evidence="2">Belongs to the NAD(P)-dependent epimerase/dehydratase family.</text>
</comment>
<evidence type="ECO:0000256" key="1">
    <source>
        <dbReference type="ARBA" id="ARBA00005125"/>
    </source>
</evidence>
<proteinExistence type="inferred from homology"/>
<feature type="domain" description="NAD-dependent epimerase/dehydratase" evidence="3">
    <location>
        <begin position="4"/>
        <end position="251"/>
    </location>
</feature>
<evidence type="ECO:0000259" key="3">
    <source>
        <dbReference type="Pfam" id="PF01370"/>
    </source>
</evidence>
<dbReference type="PANTHER" id="PTHR43000">
    <property type="entry name" value="DTDP-D-GLUCOSE 4,6-DEHYDRATASE-RELATED"/>
    <property type="match status" value="1"/>
</dbReference>
<evidence type="ECO:0000313" key="5">
    <source>
        <dbReference type="Proteomes" id="UP000258927"/>
    </source>
</evidence>
<keyword evidence="5" id="KW-1185">Reference proteome</keyword>
<dbReference type="EMBL" id="CP021330">
    <property type="protein sequence ID" value="AVX04854.1"/>
    <property type="molecule type" value="Genomic_DNA"/>
</dbReference>
<evidence type="ECO:0000313" key="4">
    <source>
        <dbReference type="EMBL" id="AVX04854.1"/>
    </source>
</evidence>
<protein>
    <recommendedName>
        <fullName evidence="3">NAD-dependent epimerase/dehydratase domain-containing protein</fullName>
    </recommendedName>
</protein>
<dbReference type="SUPFAM" id="SSF51735">
    <property type="entry name" value="NAD(P)-binding Rossmann-fold domains"/>
    <property type="match status" value="1"/>
</dbReference>
<dbReference type="RefSeq" id="WP_117395967.1">
    <property type="nucleotide sequence ID" value="NZ_CP021330.1"/>
</dbReference>
<comment type="pathway">
    <text evidence="1">Bacterial outer membrane biogenesis; LPS O-antigen biosynthesis.</text>
</comment>